<keyword evidence="4" id="KW-0138">CF(0)</keyword>
<dbReference type="Pfam" id="PF00119">
    <property type="entry name" value="ATP-synt_A"/>
    <property type="match status" value="1"/>
</dbReference>
<dbReference type="InterPro" id="IPR035908">
    <property type="entry name" value="F0_ATP_A_sf"/>
</dbReference>
<dbReference type="Proteomes" id="UP001159364">
    <property type="component" value="Linkage Group LG06"/>
</dbReference>
<comment type="similarity">
    <text evidence="2">Belongs to the ATPase A chain family.</text>
</comment>
<dbReference type="GO" id="GO:0045259">
    <property type="term" value="C:proton-transporting ATP synthase complex"/>
    <property type="evidence" value="ECO:0007669"/>
    <property type="project" value="UniProtKB-KW"/>
</dbReference>
<evidence type="ECO:0000256" key="6">
    <source>
        <dbReference type="ARBA" id="ARBA00022781"/>
    </source>
</evidence>
<evidence type="ECO:0000256" key="10">
    <source>
        <dbReference type="ARBA" id="ARBA00023310"/>
    </source>
</evidence>
<name>A0AAV8T575_9ROSI</name>
<evidence type="ECO:0000256" key="1">
    <source>
        <dbReference type="ARBA" id="ARBA00004141"/>
    </source>
</evidence>
<dbReference type="GO" id="GO:0015986">
    <property type="term" value="P:proton motive force-driven ATP synthesis"/>
    <property type="evidence" value="ECO:0007669"/>
    <property type="project" value="InterPro"/>
</dbReference>
<dbReference type="Gene3D" id="1.20.120.220">
    <property type="entry name" value="ATP synthase, F0 complex, subunit A"/>
    <property type="match status" value="1"/>
</dbReference>
<protein>
    <submittedName>
        <fullName evidence="12">Uncharacterized protein</fullName>
    </submittedName>
</protein>
<comment type="caution">
    <text evidence="12">The sequence shown here is derived from an EMBL/GenBank/DDBJ whole genome shotgun (WGS) entry which is preliminary data.</text>
</comment>
<keyword evidence="10" id="KW-0066">ATP synthesis</keyword>
<keyword evidence="8" id="KW-0406">Ion transport</keyword>
<feature type="transmembrane region" description="Helical" evidence="11">
    <location>
        <begin position="30"/>
        <end position="56"/>
    </location>
</feature>
<sequence length="126" mass="14316">MLLGSAIVAIRNPQTIPTDKTHIGEEYCPWVPFIGTMFLFIFVSSWSGALLPWTIIQLGYFSKYIQPTPILLPINILEDYIKSLSLSFRIFRNILTDELVVVVLISLMPLMVPIHVMFLGLFTSDI</sequence>
<keyword evidence="9 11" id="KW-0472">Membrane</keyword>
<dbReference type="SUPFAM" id="SSF81336">
    <property type="entry name" value="F1F0 ATP synthase subunit A"/>
    <property type="match status" value="1"/>
</dbReference>
<evidence type="ECO:0000256" key="9">
    <source>
        <dbReference type="ARBA" id="ARBA00023136"/>
    </source>
</evidence>
<keyword evidence="6" id="KW-0375">Hydrogen ion transport</keyword>
<dbReference type="InterPro" id="IPR045082">
    <property type="entry name" value="ATP_syn_F0_a_bact/chloroplast"/>
</dbReference>
<evidence type="ECO:0000256" key="5">
    <source>
        <dbReference type="ARBA" id="ARBA00022692"/>
    </source>
</evidence>
<evidence type="ECO:0000256" key="8">
    <source>
        <dbReference type="ARBA" id="ARBA00023065"/>
    </source>
</evidence>
<accession>A0AAV8T575</accession>
<evidence type="ECO:0000256" key="7">
    <source>
        <dbReference type="ARBA" id="ARBA00022989"/>
    </source>
</evidence>
<evidence type="ECO:0000313" key="12">
    <source>
        <dbReference type="EMBL" id="KAJ8761931.1"/>
    </source>
</evidence>
<dbReference type="AlphaFoldDB" id="A0AAV8T575"/>
<organism evidence="12 13">
    <name type="scientific">Erythroxylum novogranatense</name>
    <dbReference type="NCBI Taxonomy" id="1862640"/>
    <lineage>
        <taxon>Eukaryota</taxon>
        <taxon>Viridiplantae</taxon>
        <taxon>Streptophyta</taxon>
        <taxon>Embryophyta</taxon>
        <taxon>Tracheophyta</taxon>
        <taxon>Spermatophyta</taxon>
        <taxon>Magnoliopsida</taxon>
        <taxon>eudicotyledons</taxon>
        <taxon>Gunneridae</taxon>
        <taxon>Pentapetalae</taxon>
        <taxon>rosids</taxon>
        <taxon>fabids</taxon>
        <taxon>Malpighiales</taxon>
        <taxon>Erythroxylaceae</taxon>
        <taxon>Erythroxylum</taxon>
    </lineage>
</organism>
<keyword evidence="5 11" id="KW-0812">Transmembrane</keyword>
<reference evidence="12 13" key="1">
    <citation type="submission" date="2021-09" db="EMBL/GenBank/DDBJ databases">
        <title>Genomic insights and catalytic innovation underlie evolution of tropane alkaloids biosynthesis.</title>
        <authorList>
            <person name="Wang Y.-J."/>
            <person name="Tian T."/>
            <person name="Huang J.-P."/>
            <person name="Huang S.-X."/>
        </authorList>
    </citation>
    <scope>NUCLEOTIDE SEQUENCE [LARGE SCALE GENOMIC DNA]</scope>
    <source>
        <strain evidence="12">KIB-2018</strain>
        <tissue evidence="12">Leaf</tissue>
    </source>
</reference>
<dbReference type="GO" id="GO:0015078">
    <property type="term" value="F:proton transmembrane transporter activity"/>
    <property type="evidence" value="ECO:0007669"/>
    <property type="project" value="InterPro"/>
</dbReference>
<evidence type="ECO:0000256" key="2">
    <source>
        <dbReference type="ARBA" id="ARBA00006810"/>
    </source>
</evidence>
<dbReference type="InterPro" id="IPR000568">
    <property type="entry name" value="ATP_synth_F0_asu"/>
</dbReference>
<dbReference type="EMBL" id="JAIWQS010000006">
    <property type="protein sequence ID" value="KAJ8761931.1"/>
    <property type="molecule type" value="Genomic_DNA"/>
</dbReference>
<comment type="subcellular location">
    <subcellularLocation>
        <location evidence="1">Membrane</location>
        <topology evidence="1">Multi-pass membrane protein</topology>
    </subcellularLocation>
</comment>
<dbReference type="PANTHER" id="PTHR42823">
    <property type="entry name" value="ATP SYNTHASE SUBUNIT A, CHLOROPLASTIC"/>
    <property type="match status" value="1"/>
</dbReference>
<evidence type="ECO:0000256" key="11">
    <source>
        <dbReference type="SAM" id="Phobius"/>
    </source>
</evidence>
<evidence type="ECO:0000256" key="4">
    <source>
        <dbReference type="ARBA" id="ARBA00022547"/>
    </source>
</evidence>
<keyword evidence="7 11" id="KW-1133">Transmembrane helix</keyword>
<gene>
    <name evidence="12" type="ORF">K2173_006533</name>
</gene>
<feature type="transmembrane region" description="Helical" evidence="11">
    <location>
        <begin position="99"/>
        <end position="122"/>
    </location>
</feature>
<keyword evidence="13" id="KW-1185">Reference proteome</keyword>
<proteinExistence type="inferred from homology"/>
<dbReference type="PANTHER" id="PTHR42823:SF3">
    <property type="entry name" value="ATP SYNTHASE SUBUNIT A, CHLOROPLASTIC"/>
    <property type="match status" value="1"/>
</dbReference>
<evidence type="ECO:0000256" key="3">
    <source>
        <dbReference type="ARBA" id="ARBA00022448"/>
    </source>
</evidence>
<evidence type="ECO:0000313" key="13">
    <source>
        <dbReference type="Proteomes" id="UP001159364"/>
    </source>
</evidence>
<keyword evidence="3" id="KW-0813">Transport</keyword>